<dbReference type="InterPro" id="IPR006016">
    <property type="entry name" value="UspA"/>
</dbReference>
<feature type="domain" description="N-acetyltransferase" evidence="2">
    <location>
        <begin position="279"/>
        <end position="415"/>
    </location>
</feature>
<dbReference type="InterPro" id="IPR000182">
    <property type="entry name" value="GNAT_dom"/>
</dbReference>
<organism evidence="3 4">
    <name type="scientific">Methanoculleus frigidifontis</name>
    <dbReference type="NCBI Taxonomy" id="2584085"/>
    <lineage>
        <taxon>Archaea</taxon>
        <taxon>Methanobacteriati</taxon>
        <taxon>Methanobacteriota</taxon>
        <taxon>Stenosarchaea group</taxon>
        <taxon>Methanomicrobia</taxon>
        <taxon>Methanomicrobiales</taxon>
        <taxon>Methanomicrobiaceae</taxon>
        <taxon>Methanoculleus</taxon>
    </lineage>
</organism>
<keyword evidence="4" id="KW-1185">Reference proteome</keyword>
<dbReference type="RefSeq" id="WP_367652335.1">
    <property type="nucleotide sequence ID" value="NZ_VCYH01000001.1"/>
</dbReference>
<evidence type="ECO:0000256" key="1">
    <source>
        <dbReference type="ARBA" id="ARBA00008791"/>
    </source>
</evidence>
<dbReference type="SUPFAM" id="SSF52402">
    <property type="entry name" value="Adenine nucleotide alpha hydrolases-like"/>
    <property type="match status" value="2"/>
</dbReference>
<dbReference type="PRINTS" id="PR01438">
    <property type="entry name" value="UNVRSLSTRESS"/>
</dbReference>
<dbReference type="Pfam" id="PF00583">
    <property type="entry name" value="Acetyltransf_1"/>
    <property type="match status" value="1"/>
</dbReference>
<dbReference type="InterPro" id="IPR016181">
    <property type="entry name" value="Acyl_CoA_acyltransferase"/>
</dbReference>
<sequence>MFERVLVPTDFSDYSRRTVECIGQIPGVREVILLHVVDEDRAMTRTWISGHLFEEPLEYIDRELQRQREYVSGLGLTAIPVIDVVKDGDVAEAIISRATDEQIPLIVCGARGKGIIQGYFLGSVSSRVLTRSRADILITRYWNGGMEACRTNIFSRVLCPVDFSRPSRMVLDFVKGIDRASEIILVHVIRSAETREELVSAIENSEARLREMALGLERDDRAVKILVRFGNPAQEITDCAEEEDVSLILLARYGEQDYFRNIPLGSTAAEVAKRARRPVFVKYPIISLTVQARELDAAEFSKAEKLWEQYHQQKADPEMDRIFGVFLDGNLVNVARCRRHPDGMEVDGVFTPEEFRGRGYARRAVAALVAACGDAVLYMHATRELVSFYGIFGFGPIREDELPPSIRERYVFALGNMEGSNVCPMRREP</sequence>
<dbReference type="CDD" id="cd00293">
    <property type="entry name" value="USP-like"/>
    <property type="match status" value="2"/>
</dbReference>
<accession>A0ABT8M666</accession>
<reference evidence="3" key="1">
    <citation type="submission" date="2019-05" db="EMBL/GenBank/DDBJ databases">
        <title>Methanoculleus sp. FWC-SCC1, a methanogenic archaeon isolated from deep marine cold seep.</title>
        <authorList>
            <person name="Chen Y.-W."/>
            <person name="Chen S.-C."/>
            <person name="Teng N.-H."/>
            <person name="Lai M.-C."/>
        </authorList>
    </citation>
    <scope>NUCLEOTIDE SEQUENCE</scope>
    <source>
        <strain evidence="3">FWC-SCC1</strain>
    </source>
</reference>
<dbReference type="InterPro" id="IPR014729">
    <property type="entry name" value="Rossmann-like_a/b/a_fold"/>
</dbReference>
<dbReference type="EMBL" id="VCYH01000001">
    <property type="protein sequence ID" value="MDN7023424.1"/>
    <property type="molecule type" value="Genomic_DNA"/>
</dbReference>
<dbReference type="Gene3D" id="3.40.630.30">
    <property type="match status" value="1"/>
</dbReference>
<protein>
    <submittedName>
        <fullName evidence="3">Universal stress protein</fullName>
    </submittedName>
</protein>
<dbReference type="Gene3D" id="3.40.50.620">
    <property type="entry name" value="HUPs"/>
    <property type="match status" value="2"/>
</dbReference>
<dbReference type="SUPFAM" id="SSF55729">
    <property type="entry name" value="Acyl-CoA N-acyltransferases (Nat)"/>
    <property type="match status" value="1"/>
</dbReference>
<dbReference type="Proteomes" id="UP001168338">
    <property type="component" value="Unassembled WGS sequence"/>
</dbReference>
<dbReference type="PANTHER" id="PTHR46268:SF26">
    <property type="entry name" value="UNIVERSAL STRESS PROTEIN MJ0577"/>
    <property type="match status" value="1"/>
</dbReference>
<comment type="caution">
    <text evidence="3">The sequence shown here is derived from an EMBL/GenBank/DDBJ whole genome shotgun (WGS) entry which is preliminary data.</text>
</comment>
<dbReference type="InterPro" id="IPR006015">
    <property type="entry name" value="Universal_stress_UspA"/>
</dbReference>
<evidence type="ECO:0000313" key="4">
    <source>
        <dbReference type="Proteomes" id="UP001168338"/>
    </source>
</evidence>
<evidence type="ECO:0000259" key="2">
    <source>
        <dbReference type="PROSITE" id="PS51186"/>
    </source>
</evidence>
<name>A0ABT8M666_9EURY</name>
<comment type="similarity">
    <text evidence="1">Belongs to the universal stress protein A family.</text>
</comment>
<dbReference type="Pfam" id="PF00582">
    <property type="entry name" value="Usp"/>
    <property type="match status" value="2"/>
</dbReference>
<proteinExistence type="inferred from homology"/>
<evidence type="ECO:0000313" key="3">
    <source>
        <dbReference type="EMBL" id="MDN7023424.1"/>
    </source>
</evidence>
<dbReference type="PROSITE" id="PS51186">
    <property type="entry name" value="GNAT"/>
    <property type="match status" value="1"/>
</dbReference>
<gene>
    <name evidence="3" type="ORF">FGU65_00660</name>
</gene>
<dbReference type="PANTHER" id="PTHR46268">
    <property type="entry name" value="STRESS RESPONSE PROTEIN NHAX"/>
    <property type="match status" value="1"/>
</dbReference>